<evidence type="ECO:0008006" key="3">
    <source>
        <dbReference type="Google" id="ProtNLM"/>
    </source>
</evidence>
<reference evidence="1 2" key="1">
    <citation type="submission" date="2017-09" db="EMBL/GenBank/DDBJ databases">
        <title>Depth-based differentiation of microbial function through sediment-hosted aquifers and enrichment of novel symbionts in the deep terrestrial subsurface.</title>
        <authorList>
            <person name="Probst A.J."/>
            <person name="Ladd B."/>
            <person name="Jarett J.K."/>
            <person name="Geller-Mcgrath D.E."/>
            <person name="Sieber C.M."/>
            <person name="Emerson J.B."/>
            <person name="Anantharaman K."/>
            <person name="Thomas B.C."/>
            <person name="Malmstrom R."/>
            <person name="Stieglmeier M."/>
            <person name="Klingl A."/>
            <person name="Woyke T."/>
            <person name="Ryan C.M."/>
            <person name="Banfield J.F."/>
        </authorList>
    </citation>
    <scope>NUCLEOTIDE SEQUENCE [LARGE SCALE GENOMIC DNA]</scope>
    <source>
        <strain evidence="1">CG22_combo_CG10-13_8_21_14_all_33_16</strain>
    </source>
</reference>
<dbReference type="AlphaFoldDB" id="A0A2H0C4F0"/>
<dbReference type="Proteomes" id="UP000230802">
    <property type="component" value="Unassembled WGS sequence"/>
</dbReference>
<name>A0A2H0C4F0_9BACT</name>
<evidence type="ECO:0000313" key="2">
    <source>
        <dbReference type="Proteomes" id="UP000230802"/>
    </source>
</evidence>
<organism evidence="1 2">
    <name type="scientific">Candidatus Roizmanbacteria bacterium CG22_combo_CG10-13_8_21_14_all_33_16</name>
    <dbReference type="NCBI Taxonomy" id="1974859"/>
    <lineage>
        <taxon>Bacteria</taxon>
        <taxon>Candidatus Roizmaniibacteriota</taxon>
    </lineage>
</organism>
<accession>A0A2H0C4F0</accession>
<dbReference type="InterPro" id="IPR009241">
    <property type="entry name" value="HigB-like"/>
</dbReference>
<dbReference type="InterPro" id="IPR035093">
    <property type="entry name" value="RelE/ParE_toxin_dom_sf"/>
</dbReference>
<dbReference type="Gene3D" id="3.30.2310.20">
    <property type="entry name" value="RelE-like"/>
    <property type="match status" value="1"/>
</dbReference>
<comment type="caution">
    <text evidence="1">The sequence shown here is derived from an EMBL/GenBank/DDBJ whole genome shotgun (WGS) entry which is preliminary data.</text>
</comment>
<proteinExistence type="predicted"/>
<evidence type="ECO:0000313" key="1">
    <source>
        <dbReference type="EMBL" id="PIP64782.1"/>
    </source>
</evidence>
<dbReference type="EMBL" id="PCTD01000026">
    <property type="protein sequence ID" value="PIP64782.1"/>
    <property type="molecule type" value="Genomic_DNA"/>
</dbReference>
<gene>
    <name evidence="1" type="ORF">COW96_00635</name>
</gene>
<sequence>MKIFKDSCVDKYLNNISKEEHARIIKTINLFSDYGFKLSTKYLKKLSYEVWELRAGKQRVSFGLVKGNIIIVNIFYKKTQKTPKREVDVAINRLKNCL</sequence>
<protein>
    <recommendedName>
        <fullName evidence="3">Addiction module toxin RelE</fullName>
    </recommendedName>
</protein>
<dbReference type="Pfam" id="PF05973">
    <property type="entry name" value="Gp49"/>
    <property type="match status" value="1"/>
</dbReference>
<dbReference type="SUPFAM" id="SSF143011">
    <property type="entry name" value="RelE-like"/>
    <property type="match status" value="1"/>
</dbReference>